<dbReference type="Gene3D" id="3.10.100.10">
    <property type="entry name" value="Mannose-Binding Protein A, subunit A"/>
    <property type="match status" value="1"/>
</dbReference>
<dbReference type="InterPro" id="IPR001304">
    <property type="entry name" value="C-type_lectin-like"/>
</dbReference>
<dbReference type="Pfam" id="PF00059">
    <property type="entry name" value="Lectin_C"/>
    <property type="match status" value="1"/>
</dbReference>
<dbReference type="OrthoDB" id="7760287at2759"/>
<dbReference type="InterPro" id="IPR016187">
    <property type="entry name" value="CTDL_fold"/>
</dbReference>
<dbReference type="SMART" id="SM00034">
    <property type="entry name" value="CLECT"/>
    <property type="match status" value="1"/>
</dbReference>
<name>A0A7R8ZW45_9CRUS</name>
<dbReference type="EMBL" id="OB680523">
    <property type="protein sequence ID" value="CAD7236624.1"/>
    <property type="molecule type" value="Genomic_DNA"/>
</dbReference>
<dbReference type="InterPro" id="IPR016186">
    <property type="entry name" value="C-type_lectin-like/link_sf"/>
</dbReference>
<accession>A0A7R8ZW45</accession>
<dbReference type="PROSITE" id="PS50041">
    <property type="entry name" value="C_TYPE_LECTIN_2"/>
    <property type="match status" value="1"/>
</dbReference>
<dbReference type="PANTHER" id="PTHR22803">
    <property type="entry name" value="MANNOSE, PHOSPHOLIPASE, LECTIN RECEPTOR RELATED"/>
    <property type="match status" value="1"/>
</dbReference>
<dbReference type="InterPro" id="IPR050111">
    <property type="entry name" value="C-type_lectin/snaclec_domain"/>
</dbReference>
<evidence type="ECO:0000313" key="1">
    <source>
        <dbReference type="EMBL" id="CAD7236624.1"/>
    </source>
</evidence>
<protein>
    <submittedName>
        <fullName evidence="1">Uncharacterized protein</fullName>
    </submittedName>
</protein>
<dbReference type="AlphaFoldDB" id="A0A7R8ZW45"/>
<dbReference type="SUPFAM" id="SSF56436">
    <property type="entry name" value="C-type lectin-like"/>
    <property type="match status" value="1"/>
</dbReference>
<organism evidence="1">
    <name type="scientific">Cyprideis torosa</name>
    <dbReference type="NCBI Taxonomy" id="163714"/>
    <lineage>
        <taxon>Eukaryota</taxon>
        <taxon>Metazoa</taxon>
        <taxon>Ecdysozoa</taxon>
        <taxon>Arthropoda</taxon>
        <taxon>Crustacea</taxon>
        <taxon>Oligostraca</taxon>
        <taxon>Ostracoda</taxon>
        <taxon>Podocopa</taxon>
        <taxon>Podocopida</taxon>
        <taxon>Cytherocopina</taxon>
        <taxon>Cytheroidea</taxon>
        <taxon>Cytherideidae</taxon>
        <taxon>Cyprideis</taxon>
    </lineage>
</organism>
<gene>
    <name evidence="1" type="ORF">CTOB1V02_LOCUS14439</name>
</gene>
<dbReference type="CDD" id="cd00037">
    <property type="entry name" value="CLECT"/>
    <property type="match status" value="1"/>
</dbReference>
<proteinExistence type="predicted"/>
<sequence>MSDSGLDYFLLVLLRPKRRLRRGPKCPETFVPLGNRCYHLGGRGEYKNWFEAQEYCSDLNSYLVELETQEEVTLVTSFMHATGECTEYWTGGEELGNSNTFVWHRTQQPVGPNNWHRGQPDDPTSGDAVFMYCGWDFQWGDYPKEFYFLYYLCETSPIIP</sequence>
<reference evidence="1" key="1">
    <citation type="submission" date="2020-11" db="EMBL/GenBank/DDBJ databases">
        <authorList>
            <person name="Tran Van P."/>
        </authorList>
    </citation>
    <scope>NUCLEOTIDE SEQUENCE</scope>
</reference>